<evidence type="ECO:0000256" key="10">
    <source>
        <dbReference type="SAM" id="SignalP"/>
    </source>
</evidence>
<dbReference type="GO" id="GO:0005506">
    <property type="term" value="F:iron ion binding"/>
    <property type="evidence" value="ECO:0007669"/>
    <property type="project" value="InterPro"/>
</dbReference>
<feature type="chain" id="PRO_5017336488" evidence="10">
    <location>
        <begin position="19"/>
        <end position="209"/>
    </location>
</feature>
<evidence type="ECO:0000256" key="4">
    <source>
        <dbReference type="ARBA" id="ARBA00022723"/>
    </source>
</evidence>
<dbReference type="OrthoDB" id="9773456at2"/>
<evidence type="ECO:0000256" key="9">
    <source>
        <dbReference type="PIRSR" id="PIRSR000005-2"/>
    </source>
</evidence>
<keyword evidence="4 9" id="KW-0479">Metal-binding</keyword>
<evidence type="ECO:0000256" key="1">
    <source>
        <dbReference type="ARBA" id="ARBA00004418"/>
    </source>
</evidence>
<dbReference type="STRING" id="1007099.SAMN05216287_1164"/>
<keyword evidence="2" id="KW-0813">Transport</keyword>
<dbReference type="InterPro" id="IPR036909">
    <property type="entry name" value="Cyt_c-like_dom_sf"/>
</dbReference>
<dbReference type="GO" id="GO:0009055">
    <property type="term" value="F:electron transfer activity"/>
    <property type="evidence" value="ECO:0007669"/>
    <property type="project" value="InterPro"/>
</dbReference>
<protein>
    <submittedName>
        <fullName evidence="12">Cytochrome c553</fullName>
    </submittedName>
</protein>
<dbReference type="PANTHER" id="PTHR33751">
    <property type="entry name" value="CBB3-TYPE CYTOCHROME C OXIDASE SUBUNIT FIXP"/>
    <property type="match status" value="1"/>
</dbReference>
<dbReference type="InterPro" id="IPR024167">
    <property type="entry name" value="Cytochrome_c4-like"/>
</dbReference>
<feature type="binding site" description="covalent" evidence="8">
    <location>
        <position position="54"/>
    </location>
    <ligand>
        <name>heme c</name>
        <dbReference type="ChEBI" id="CHEBI:61717"/>
        <label>1</label>
    </ligand>
</feature>
<keyword evidence="10" id="KW-0732">Signal</keyword>
<dbReference type="Pfam" id="PF00034">
    <property type="entry name" value="Cytochrom_C"/>
    <property type="match status" value="1"/>
</dbReference>
<evidence type="ECO:0000256" key="8">
    <source>
        <dbReference type="PIRSR" id="PIRSR000005-1"/>
    </source>
</evidence>
<dbReference type="GO" id="GO:0020037">
    <property type="term" value="F:heme binding"/>
    <property type="evidence" value="ECO:0007669"/>
    <property type="project" value="InterPro"/>
</dbReference>
<evidence type="ECO:0000256" key="2">
    <source>
        <dbReference type="ARBA" id="ARBA00022448"/>
    </source>
</evidence>
<dbReference type="EMBL" id="FNNU01000002">
    <property type="protein sequence ID" value="SDW64631.1"/>
    <property type="molecule type" value="Genomic_DNA"/>
</dbReference>
<comment type="PTM">
    <text evidence="8">Binds 2 heme c groups covalently per subunit.</text>
</comment>
<organism evidence="12 13">
    <name type="scientific">Pseudomonas kuykendallii</name>
    <dbReference type="NCBI Taxonomy" id="1007099"/>
    <lineage>
        <taxon>Bacteria</taxon>
        <taxon>Pseudomonadati</taxon>
        <taxon>Pseudomonadota</taxon>
        <taxon>Gammaproteobacteria</taxon>
        <taxon>Pseudomonadales</taxon>
        <taxon>Pseudomonadaceae</taxon>
        <taxon>Pseudomonas</taxon>
    </lineage>
</organism>
<dbReference type="PIRSF" id="PIRSF000005">
    <property type="entry name" value="Cytochrome_c4"/>
    <property type="match status" value="1"/>
</dbReference>
<feature type="binding site" description="covalent" evidence="8">
    <location>
        <position position="51"/>
    </location>
    <ligand>
        <name>heme c</name>
        <dbReference type="ChEBI" id="CHEBI:61717"/>
        <label>1</label>
    </ligand>
</feature>
<feature type="domain" description="Cytochrome c" evidence="11">
    <location>
        <begin position="128"/>
        <end position="208"/>
    </location>
</feature>
<gene>
    <name evidence="12" type="ORF">SAMN05216287_1164</name>
</gene>
<feature type="signal peptide" evidence="10">
    <location>
        <begin position="1"/>
        <end position="18"/>
    </location>
</feature>
<keyword evidence="5" id="KW-0574">Periplasm</keyword>
<reference evidence="13" key="1">
    <citation type="submission" date="2016-10" db="EMBL/GenBank/DDBJ databases">
        <authorList>
            <person name="Varghese N."/>
            <person name="Submissions S."/>
        </authorList>
    </citation>
    <scope>NUCLEOTIDE SEQUENCE [LARGE SCALE GENOMIC DNA]</scope>
    <source>
        <strain evidence="13">NRRL B-59562</strain>
    </source>
</reference>
<dbReference type="PROSITE" id="PS51007">
    <property type="entry name" value="CYTC"/>
    <property type="match status" value="2"/>
</dbReference>
<sequence length="209" mass="23087">MRIPFLLLISLLAFGAHADDEDAMARFNYLMGDATLRQKAYEAGQERIVLCGHCHGKDGNSKRDYIPNLAAQNPLYLFRSFEKFADGERNNYVMSSLAKSLSLEERVDIAIYFSQQKVVPLPAVGDAAQRAHGKALFDSVCHACHGPRGEGQEKAPRLAGQSAEYVRLALTRYHDKDPRRALSVMYSVAAGLTPDDIEGVAAYVQQLTP</sequence>
<dbReference type="GO" id="GO:0042597">
    <property type="term" value="C:periplasmic space"/>
    <property type="evidence" value="ECO:0007669"/>
    <property type="project" value="UniProtKB-SubCell"/>
</dbReference>
<feature type="binding site" description="covalent" evidence="8">
    <location>
        <position position="144"/>
    </location>
    <ligand>
        <name>heme c</name>
        <dbReference type="ChEBI" id="CHEBI:61717"/>
        <label>2</label>
    </ligand>
</feature>
<accession>A0A1H2V8H1</accession>
<proteinExistence type="predicted"/>
<dbReference type="AlphaFoldDB" id="A0A1H2V8H1"/>
<evidence type="ECO:0000313" key="13">
    <source>
        <dbReference type="Proteomes" id="UP000243778"/>
    </source>
</evidence>
<feature type="binding site" description="axial binding residue" evidence="9">
    <location>
        <position position="55"/>
    </location>
    <ligand>
        <name>heme c</name>
        <dbReference type="ChEBI" id="CHEBI:61717"/>
        <label>1</label>
    </ligand>
    <ligandPart>
        <name>Fe</name>
        <dbReference type="ChEBI" id="CHEBI:18248"/>
    </ligandPart>
</feature>
<dbReference type="InterPro" id="IPR050597">
    <property type="entry name" value="Cytochrome_c_Oxidase_Subunit"/>
</dbReference>
<dbReference type="RefSeq" id="WP_090225441.1">
    <property type="nucleotide sequence ID" value="NZ_FNNU01000002.1"/>
</dbReference>
<comment type="subcellular location">
    <subcellularLocation>
        <location evidence="1">Periplasm</location>
    </subcellularLocation>
</comment>
<dbReference type="InterPro" id="IPR009056">
    <property type="entry name" value="Cyt_c-like_dom"/>
</dbReference>
<evidence type="ECO:0000256" key="6">
    <source>
        <dbReference type="ARBA" id="ARBA00022982"/>
    </source>
</evidence>
<feature type="domain" description="Cytochrome c" evidence="11">
    <location>
        <begin position="32"/>
        <end position="117"/>
    </location>
</feature>
<feature type="binding site" description="axial binding residue" evidence="9">
    <location>
        <position position="145"/>
    </location>
    <ligand>
        <name>heme c</name>
        <dbReference type="ChEBI" id="CHEBI:61717"/>
        <label>2</label>
    </ligand>
    <ligandPart>
        <name>Fe</name>
        <dbReference type="ChEBI" id="CHEBI:18248"/>
    </ligandPart>
</feature>
<evidence type="ECO:0000256" key="7">
    <source>
        <dbReference type="ARBA" id="ARBA00023004"/>
    </source>
</evidence>
<keyword evidence="7 9" id="KW-0408">Iron</keyword>
<dbReference type="Proteomes" id="UP000243778">
    <property type="component" value="Unassembled WGS sequence"/>
</dbReference>
<name>A0A1H2V8H1_9PSED</name>
<keyword evidence="6" id="KW-0249">Electron transport</keyword>
<dbReference type="PANTHER" id="PTHR33751:SF9">
    <property type="entry name" value="CYTOCHROME C4"/>
    <property type="match status" value="1"/>
</dbReference>
<dbReference type="SUPFAM" id="SSF46626">
    <property type="entry name" value="Cytochrome c"/>
    <property type="match status" value="2"/>
</dbReference>
<evidence type="ECO:0000313" key="12">
    <source>
        <dbReference type="EMBL" id="SDW64631.1"/>
    </source>
</evidence>
<feature type="binding site" description="axial binding residue" evidence="9">
    <location>
        <position position="185"/>
    </location>
    <ligand>
        <name>heme c</name>
        <dbReference type="ChEBI" id="CHEBI:61717"/>
        <label>2</label>
    </ligand>
    <ligandPart>
        <name>Fe</name>
        <dbReference type="ChEBI" id="CHEBI:18248"/>
    </ligandPart>
</feature>
<evidence type="ECO:0000256" key="3">
    <source>
        <dbReference type="ARBA" id="ARBA00022617"/>
    </source>
</evidence>
<evidence type="ECO:0000256" key="5">
    <source>
        <dbReference type="ARBA" id="ARBA00022764"/>
    </source>
</evidence>
<evidence type="ECO:0000259" key="11">
    <source>
        <dbReference type="PROSITE" id="PS51007"/>
    </source>
</evidence>
<keyword evidence="3 8" id="KW-0349">Heme</keyword>
<feature type="binding site" description="axial binding residue" evidence="9">
    <location>
        <position position="94"/>
    </location>
    <ligand>
        <name>heme c</name>
        <dbReference type="ChEBI" id="CHEBI:61717"/>
        <label>1</label>
    </ligand>
    <ligandPart>
        <name>Fe</name>
        <dbReference type="ChEBI" id="CHEBI:18248"/>
    </ligandPart>
</feature>
<feature type="binding site" description="covalent" evidence="8">
    <location>
        <position position="141"/>
    </location>
    <ligand>
        <name>heme c</name>
        <dbReference type="ChEBI" id="CHEBI:61717"/>
        <label>2</label>
    </ligand>
</feature>
<dbReference type="Gene3D" id="1.10.760.10">
    <property type="entry name" value="Cytochrome c-like domain"/>
    <property type="match status" value="2"/>
</dbReference>
<keyword evidence="13" id="KW-1185">Reference proteome</keyword>